<name>A0ABS1K3L9_9MICC</name>
<protein>
    <submittedName>
        <fullName evidence="2">Proline racemase family protein</fullName>
    </submittedName>
</protein>
<comment type="similarity">
    <text evidence="1">Belongs to the proline racemase family.</text>
</comment>
<proteinExistence type="inferred from homology"/>
<dbReference type="Proteomes" id="UP000639051">
    <property type="component" value="Unassembled WGS sequence"/>
</dbReference>
<gene>
    <name evidence="2" type="ORF">JJE72_12180</name>
</gene>
<dbReference type="PANTHER" id="PTHR33442">
    <property type="entry name" value="TRANS-3-HYDROXY-L-PROLINE DEHYDRATASE"/>
    <property type="match status" value="1"/>
</dbReference>
<dbReference type="InterPro" id="IPR008794">
    <property type="entry name" value="Pro_racemase_fam"/>
</dbReference>
<dbReference type="SUPFAM" id="SSF54506">
    <property type="entry name" value="Diaminopimelate epimerase-like"/>
    <property type="match status" value="1"/>
</dbReference>
<evidence type="ECO:0000313" key="3">
    <source>
        <dbReference type="Proteomes" id="UP000639051"/>
    </source>
</evidence>
<dbReference type="Pfam" id="PF05544">
    <property type="entry name" value="Pro_racemase"/>
    <property type="match status" value="1"/>
</dbReference>
<organism evidence="2 3">
    <name type="scientific">Sinomonas cellulolyticus</name>
    <dbReference type="NCBI Taxonomy" id="2801916"/>
    <lineage>
        <taxon>Bacteria</taxon>
        <taxon>Bacillati</taxon>
        <taxon>Actinomycetota</taxon>
        <taxon>Actinomycetes</taxon>
        <taxon>Micrococcales</taxon>
        <taxon>Micrococcaceae</taxon>
        <taxon>Sinomonas</taxon>
    </lineage>
</organism>
<accession>A0ABS1K3L9</accession>
<dbReference type="RefSeq" id="WP_201896936.1">
    <property type="nucleotide sequence ID" value="NZ_BNCM01000027.1"/>
</dbReference>
<comment type="caution">
    <text evidence="2">The sequence shown here is derived from an EMBL/GenBank/DDBJ whole genome shotgun (WGS) entry which is preliminary data.</text>
</comment>
<dbReference type="EMBL" id="JAERRC010000029">
    <property type="protein sequence ID" value="MBL0706261.1"/>
    <property type="molecule type" value="Genomic_DNA"/>
</dbReference>
<keyword evidence="3" id="KW-1185">Reference proteome</keyword>
<sequence length="82" mass="9216">MLDRLSRGDDELKTGQLFRHESLIGSKFDARIEATTTVGEYEAVIPSIAGRVWITSFNQLVLDPTDPFQEGFVVGKPWELYG</sequence>
<dbReference type="PANTHER" id="PTHR33442:SF5">
    <property type="entry name" value="BIFUNCTIONAL TRANS-3-HYDROXY-L-PROLINE DEHYDRATASE_2-EPIMERASE"/>
    <property type="match status" value="1"/>
</dbReference>
<evidence type="ECO:0000313" key="2">
    <source>
        <dbReference type="EMBL" id="MBL0706261.1"/>
    </source>
</evidence>
<dbReference type="Gene3D" id="3.10.310.10">
    <property type="entry name" value="Diaminopimelate Epimerase, Chain A, domain 1"/>
    <property type="match status" value="1"/>
</dbReference>
<reference evidence="2 3" key="1">
    <citation type="submission" date="2021-01" db="EMBL/GenBank/DDBJ databases">
        <title>Genome public.</title>
        <authorList>
            <person name="Liu C."/>
            <person name="Sun Q."/>
        </authorList>
    </citation>
    <scope>NUCLEOTIDE SEQUENCE [LARGE SCALE GENOMIC DNA]</scope>
    <source>
        <strain evidence="2 3">JC656</strain>
    </source>
</reference>
<evidence type="ECO:0000256" key="1">
    <source>
        <dbReference type="ARBA" id="ARBA00007529"/>
    </source>
</evidence>